<protein>
    <submittedName>
        <fullName evidence="1">Uncharacterized protein</fullName>
    </submittedName>
</protein>
<dbReference type="EMBL" id="AALHPX010000121">
    <property type="protein sequence ID" value="ECZ7313142.1"/>
    <property type="molecule type" value="Genomic_DNA"/>
</dbReference>
<organism evidence="1">
    <name type="scientific">Salmonella enterica</name>
    <name type="common">Salmonella choleraesuis</name>
    <dbReference type="NCBI Taxonomy" id="28901"/>
    <lineage>
        <taxon>Bacteria</taxon>
        <taxon>Pseudomonadati</taxon>
        <taxon>Pseudomonadota</taxon>
        <taxon>Gammaproteobacteria</taxon>
        <taxon>Enterobacterales</taxon>
        <taxon>Enterobacteriaceae</taxon>
        <taxon>Salmonella</taxon>
    </lineage>
</organism>
<proteinExistence type="predicted"/>
<comment type="caution">
    <text evidence="1">The sequence shown here is derived from an EMBL/GenBank/DDBJ whole genome shotgun (WGS) entry which is preliminary data.</text>
</comment>
<sequence>MNKDSEAWYLDGQAYYGGCIASGETLEPYQYMVSCPQCGKEASREDYERVEGGSLNSYVRTQCNHCGYADDNGDY</sequence>
<name>A0A624WE39_SALER</name>
<dbReference type="AlphaFoldDB" id="A0A624WE39"/>
<reference evidence="1" key="1">
    <citation type="submission" date="2019-10" db="EMBL/GenBank/DDBJ databases">
        <authorList>
            <consortium name="PulseNet: The National Subtyping Network for Foodborne Disease Surveillance"/>
            <person name="Tarr C.L."/>
            <person name="Trees E."/>
            <person name="Katz L.S."/>
            <person name="Carleton-Romer H.A."/>
            <person name="Stroika S."/>
            <person name="Kucerova Z."/>
            <person name="Roache K.F."/>
            <person name="Sabol A.L."/>
            <person name="Besser J."/>
            <person name="Gerner-Smidt P."/>
        </authorList>
    </citation>
    <scope>NUCLEOTIDE SEQUENCE</scope>
    <source>
        <strain evidence="1">PNUSAS104137</strain>
    </source>
</reference>
<evidence type="ECO:0000313" key="1">
    <source>
        <dbReference type="EMBL" id="ECZ7313142.1"/>
    </source>
</evidence>
<gene>
    <name evidence="1" type="ORF">F8351_18850</name>
</gene>
<accession>A0A624WE39</accession>